<organism evidence="10 11">
    <name type="scientific">Corynebacterium deserti GIMN1.010</name>
    <dbReference type="NCBI Taxonomy" id="931089"/>
    <lineage>
        <taxon>Bacteria</taxon>
        <taxon>Bacillati</taxon>
        <taxon>Actinomycetota</taxon>
        <taxon>Actinomycetes</taxon>
        <taxon>Mycobacteriales</taxon>
        <taxon>Corynebacteriaceae</taxon>
        <taxon>Corynebacterium</taxon>
    </lineage>
</organism>
<evidence type="ECO:0000256" key="1">
    <source>
        <dbReference type="ARBA" id="ARBA00022553"/>
    </source>
</evidence>
<dbReference type="KEGG" id="cdx:CDES_12075"/>
<dbReference type="GO" id="GO:0006355">
    <property type="term" value="P:regulation of DNA-templated transcription"/>
    <property type="evidence" value="ECO:0007669"/>
    <property type="project" value="InterPro"/>
</dbReference>
<evidence type="ECO:0000256" key="4">
    <source>
        <dbReference type="ARBA" id="ARBA00023125"/>
    </source>
</evidence>
<dbReference type="InterPro" id="IPR011006">
    <property type="entry name" value="CheY-like_superfamily"/>
</dbReference>
<dbReference type="InterPro" id="IPR001789">
    <property type="entry name" value="Sig_transdc_resp-reg_receiver"/>
</dbReference>
<dbReference type="FunFam" id="1.10.10.10:FF:000018">
    <property type="entry name" value="DNA-binding response regulator ResD"/>
    <property type="match status" value="1"/>
</dbReference>
<dbReference type="PANTHER" id="PTHR48111">
    <property type="entry name" value="REGULATOR OF RPOS"/>
    <property type="match status" value="1"/>
</dbReference>
<dbReference type="GO" id="GO:0005829">
    <property type="term" value="C:cytosol"/>
    <property type="evidence" value="ECO:0007669"/>
    <property type="project" value="TreeGrafter"/>
</dbReference>
<evidence type="ECO:0000259" key="9">
    <source>
        <dbReference type="PROSITE" id="PS51755"/>
    </source>
</evidence>
<dbReference type="InterPro" id="IPR016032">
    <property type="entry name" value="Sig_transdc_resp-reg_C-effctor"/>
</dbReference>
<evidence type="ECO:0000256" key="6">
    <source>
        <dbReference type="PROSITE-ProRule" id="PRU00169"/>
    </source>
</evidence>
<dbReference type="PANTHER" id="PTHR48111:SF1">
    <property type="entry name" value="TWO-COMPONENT RESPONSE REGULATOR ORR33"/>
    <property type="match status" value="1"/>
</dbReference>
<evidence type="ECO:0000256" key="3">
    <source>
        <dbReference type="ARBA" id="ARBA00023015"/>
    </source>
</evidence>
<keyword evidence="11" id="KW-1185">Reference proteome</keyword>
<dbReference type="Proteomes" id="UP000068067">
    <property type="component" value="Chromosome"/>
</dbReference>
<evidence type="ECO:0000256" key="5">
    <source>
        <dbReference type="ARBA" id="ARBA00023163"/>
    </source>
</evidence>
<dbReference type="InterPro" id="IPR039420">
    <property type="entry name" value="WalR-like"/>
</dbReference>
<dbReference type="GO" id="GO:0032993">
    <property type="term" value="C:protein-DNA complex"/>
    <property type="evidence" value="ECO:0007669"/>
    <property type="project" value="TreeGrafter"/>
</dbReference>
<evidence type="ECO:0000256" key="7">
    <source>
        <dbReference type="PROSITE-ProRule" id="PRU01091"/>
    </source>
</evidence>
<evidence type="ECO:0000313" key="10">
    <source>
        <dbReference type="EMBL" id="ALC06765.1"/>
    </source>
</evidence>
<evidence type="ECO:0000256" key="2">
    <source>
        <dbReference type="ARBA" id="ARBA00023012"/>
    </source>
</evidence>
<dbReference type="PATRIC" id="fig|931089.4.peg.2435"/>
<dbReference type="EMBL" id="CP009220">
    <property type="protein sequence ID" value="ALC06765.1"/>
    <property type="molecule type" value="Genomic_DNA"/>
</dbReference>
<sequence length="250" mass="27779">MASTSKPASNRANSVNPAGTLSGRVLIVEDERPLARMISLYLSKAGFDTTAIHEGESAPDKVARLRPDVVILDLGLPGLDGLDVCKRIRAFSDCYILMLTARGSERERITGLEIGADDYITKPFSIRELVIRIQSVMRRPRKIDATLQNGQTLKHGPIVLDTLAHEVTVEGQQVELTRTEFELLQALMLTPKEAVSRRDLVTKVWDSTWVGDERIVDVHIGNLRKKLNFPAPGVHFIDTIRGVGYRMALK</sequence>
<dbReference type="Pfam" id="PF00072">
    <property type="entry name" value="Response_reg"/>
    <property type="match status" value="1"/>
</dbReference>
<dbReference type="OrthoDB" id="4481605at2"/>
<dbReference type="SUPFAM" id="SSF46894">
    <property type="entry name" value="C-terminal effector domain of the bipartite response regulators"/>
    <property type="match status" value="1"/>
</dbReference>
<dbReference type="RefSeq" id="WP_082353454.1">
    <property type="nucleotide sequence ID" value="NZ_CP009220.1"/>
</dbReference>
<keyword evidence="5" id="KW-0804">Transcription</keyword>
<dbReference type="Gene3D" id="6.10.250.690">
    <property type="match status" value="1"/>
</dbReference>
<name>A0A0M4CHR9_9CORY</name>
<dbReference type="Pfam" id="PF00486">
    <property type="entry name" value="Trans_reg_C"/>
    <property type="match status" value="1"/>
</dbReference>
<dbReference type="FunFam" id="3.40.50.2300:FF:000001">
    <property type="entry name" value="DNA-binding response regulator PhoB"/>
    <property type="match status" value="1"/>
</dbReference>
<dbReference type="SMART" id="SM00448">
    <property type="entry name" value="REC"/>
    <property type="match status" value="1"/>
</dbReference>
<dbReference type="GO" id="GO:0000156">
    <property type="term" value="F:phosphorelay response regulator activity"/>
    <property type="evidence" value="ECO:0007669"/>
    <property type="project" value="TreeGrafter"/>
</dbReference>
<dbReference type="InterPro" id="IPR036388">
    <property type="entry name" value="WH-like_DNA-bd_sf"/>
</dbReference>
<feature type="domain" description="Response regulatory" evidence="8">
    <location>
        <begin position="24"/>
        <end position="137"/>
    </location>
</feature>
<dbReference type="CDD" id="cd00383">
    <property type="entry name" value="trans_reg_C"/>
    <property type="match status" value="1"/>
</dbReference>
<dbReference type="SMART" id="SM00862">
    <property type="entry name" value="Trans_reg_C"/>
    <property type="match status" value="1"/>
</dbReference>
<dbReference type="Gene3D" id="1.10.10.10">
    <property type="entry name" value="Winged helix-like DNA-binding domain superfamily/Winged helix DNA-binding domain"/>
    <property type="match status" value="1"/>
</dbReference>
<keyword evidence="4 7" id="KW-0238">DNA-binding</keyword>
<dbReference type="Gene3D" id="3.40.50.2300">
    <property type="match status" value="1"/>
</dbReference>
<keyword evidence="3" id="KW-0805">Transcription regulation</keyword>
<dbReference type="AlphaFoldDB" id="A0A0M4CHR9"/>
<dbReference type="GO" id="GO:0000976">
    <property type="term" value="F:transcription cis-regulatory region binding"/>
    <property type="evidence" value="ECO:0007669"/>
    <property type="project" value="TreeGrafter"/>
</dbReference>
<gene>
    <name evidence="10" type="ORF">CDES_12075</name>
</gene>
<evidence type="ECO:0000259" key="8">
    <source>
        <dbReference type="PROSITE" id="PS50110"/>
    </source>
</evidence>
<dbReference type="InterPro" id="IPR001867">
    <property type="entry name" value="OmpR/PhoB-type_DNA-bd"/>
</dbReference>
<dbReference type="PROSITE" id="PS51755">
    <property type="entry name" value="OMPR_PHOB"/>
    <property type="match status" value="1"/>
</dbReference>
<keyword evidence="1 6" id="KW-0597">Phosphoprotein</keyword>
<protein>
    <submittedName>
        <fullName evidence="10">Two-component system, response regulator</fullName>
    </submittedName>
</protein>
<feature type="modified residue" description="4-aspartylphosphate" evidence="6">
    <location>
        <position position="73"/>
    </location>
</feature>
<keyword evidence="2" id="KW-0902">Two-component regulatory system</keyword>
<dbReference type="SUPFAM" id="SSF52172">
    <property type="entry name" value="CheY-like"/>
    <property type="match status" value="1"/>
</dbReference>
<dbReference type="STRING" id="931089.CDES_12075"/>
<proteinExistence type="predicted"/>
<dbReference type="PROSITE" id="PS50110">
    <property type="entry name" value="RESPONSE_REGULATORY"/>
    <property type="match status" value="1"/>
</dbReference>
<feature type="DNA-binding region" description="OmpR/PhoB-type" evidence="7">
    <location>
        <begin position="150"/>
        <end position="249"/>
    </location>
</feature>
<accession>A0A0M4CHR9</accession>
<feature type="domain" description="OmpR/PhoB-type" evidence="9">
    <location>
        <begin position="150"/>
        <end position="249"/>
    </location>
</feature>
<dbReference type="CDD" id="cd17574">
    <property type="entry name" value="REC_OmpR"/>
    <property type="match status" value="1"/>
</dbReference>
<reference evidence="10 11" key="1">
    <citation type="submission" date="2014-08" db="EMBL/GenBank/DDBJ databases">
        <title>Complete genome sequence of Corynebacterium deserti GIMN1.010 (=DSM 45689), isolated from desert sand in western China.</title>
        <authorList>
            <person name="Ruckert C."/>
            <person name="Albersmeier A."/>
            <person name="Kalinowski J."/>
        </authorList>
    </citation>
    <scope>NUCLEOTIDE SEQUENCE [LARGE SCALE GENOMIC DNA]</scope>
    <source>
        <strain evidence="10 11">GIMN1.010</strain>
    </source>
</reference>
<evidence type="ECO:0000313" key="11">
    <source>
        <dbReference type="Proteomes" id="UP000068067"/>
    </source>
</evidence>